<protein>
    <submittedName>
        <fullName evidence="6">30S ribosomal protein S1</fullName>
    </submittedName>
</protein>
<keyword evidence="2 6" id="KW-0689">Ribosomal protein</keyword>
<dbReference type="SUPFAM" id="SSF50249">
    <property type="entry name" value="Nucleic acid-binding proteins"/>
    <property type="match status" value="4"/>
</dbReference>
<dbReference type="RefSeq" id="WP_380425921.1">
    <property type="nucleotide sequence ID" value="NZ_JBHRZV010000029.1"/>
</dbReference>
<evidence type="ECO:0000313" key="6">
    <source>
        <dbReference type="EMBL" id="MFC3927883.1"/>
    </source>
</evidence>
<evidence type="ECO:0000256" key="2">
    <source>
        <dbReference type="ARBA" id="ARBA00022980"/>
    </source>
</evidence>
<dbReference type="GO" id="GO:0005840">
    <property type="term" value="C:ribosome"/>
    <property type="evidence" value="ECO:0007669"/>
    <property type="project" value="UniProtKB-KW"/>
</dbReference>
<dbReference type="Proteomes" id="UP001595807">
    <property type="component" value="Unassembled WGS sequence"/>
</dbReference>
<dbReference type="CDD" id="cd05688">
    <property type="entry name" value="S1_RPS1_repeat_ec3"/>
    <property type="match status" value="1"/>
</dbReference>
<dbReference type="CDD" id="cd04465">
    <property type="entry name" value="S1_RPS1_repeat_ec2_hs2"/>
    <property type="match status" value="1"/>
</dbReference>
<evidence type="ECO:0000259" key="5">
    <source>
        <dbReference type="PROSITE" id="PS50126"/>
    </source>
</evidence>
<feature type="domain" description="S1 motif" evidence="5">
    <location>
        <begin position="107"/>
        <end position="173"/>
    </location>
</feature>
<dbReference type="SMART" id="SM00316">
    <property type="entry name" value="S1"/>
    <property type="match status" value="4"/>
</dbReference>
<proteinExistence type="inferred from homology"/>
<name>A0ABV8CVD0_9STRE</name>
<dbReference type="PRINTS" id="PR00681">
    <property type="entry name" value="RIBOSOMALS1"/>
</dbReference>
<dbReference type="PANTHER" id="PTHR10724">
    <property type="entry name" value="30S RIBOSOMAL PROTEIN S1"/>
    <property type="match status" value="1"/>
</dbReference>
<feature type="domain" description="S1 motif" evidence="5">
    <location>
        <begin position="17"/>
        <end position="74"/>
    </location>
</feature>
<dbReference type="Pfam" id="PF00575">
    <property type="entry name" value="S1"/>
    <property type="match status" value="4"/>
</dbReference>
<evidence type="ECO:0000256" key="3">
    <source>
        <dbReference type="ARBA" id="ARBA00023274"/>
    </source>
</evidence>
<sequence length="401" mass="43739">MNEFEDLLNSVSEVNPGDVVTAEVLTVDNGQANLVISGTGIEGVLTLRELTNDRDADINDLVKPGESHEVLVLRQVVGKDTDTVTYLVSKKRLEARKAWDKLVGREGEVVTVKVTRAVKGGLSVEFEGLRGFIPASMIDTRFVRNTEKFVGEEFDAKIKEVDPAENRFILSRRDVVEETAAAARAEVFGKIAEGSVVTGTVARLTNFGAFVDLGGVDGLIHITELSHERNASPKSVVSVGDEVEVKVLSIDEEEGRVSLSLKATTPGPWDGVEQKLAAGDVVEGKVKRLTDFGAFVEVLPGIDGLVHISQISHKRVENPKDVLSAGQDVTVKVLEVNSADERVSLSIKALEERPAAAEGEENTEKRQSRPRRQKREQKRDFELPETQTGFSMADLFGDIEL</sequence>
<dbReference type="InterPro" id="IPR035104">
    <property type="entry name" value="Ribosomal_protein_S1-like"/>
</dbReference>
<dbReference type="PROSITE" id="PS50126">
    <property type="entry name" value="S1"/>
    <property type="match status" value="4"/>
</dbReference>
<feature type="region of interest" description="Disordered" evidence="4">
    <location>
        <begin position="352"/>
        <end position="401"/>
    </location>
</feature>
<evidence type="ECO:0000256" key="1">
    <source>
        <dbReference type="ARBA" id="ARBA00006767"/>
    </source>
</evidence>
<gene>
    <name evidence="6" type="primary">rpsA</name>
    <name evidence="6" type="ORF">ACFORF_04565</name>
</gene>
<evidence type="ECO:0000256" key="4">
    <source>
        <dbReference type="SAM" id="MobiDB-lite"/>
    </source>
</evidence>
<comment type="caution">
    <text evidence="6">The sequence shown here is derived from an EMBL/GenBank/DDBJ whole genome shotgun (WGS) entry which is preliminary data.</text>
</comment>
<feature type="domain" description="S1 motif" evidence="5">
    <location>
        <begin position="279"/>
        <end position="348"/>
    </location>
</feature>
<accession>A0ABV8CVD0</accession>
<keyword evidence="7" id="KW-1185">Reference proteome</keyword>
<dbReference type="EMBL" id="JBHRZV010000029">
    <property type="protein sequence ID" value="MFC3927883.1"/>
    <property type="molecule type" value="Genomic_DNA"/>
</dbReference>
<dbReference type="InterPro" id="IPR003029">
    <property type="entry name" value="S1_domain"/>
</dbReference>
<keyword evidence="3" id="KW-0687">Ribonucleoprotein</keyword>
<dbReference type="CDD" id="cd05692">
    <property type="entry name" value="S1_RPS1_repeat_hs4"/>
    <property type="match status" value="1"/>
</dbReference>
<reference evidence="7" key="1">
    <citation type="journal article" date="2019" name="Int. J. Syst. Evol. Microbiol.">
        <title>The Global Catalogue of Microorganisms (GCM) 10K type strain sequencing project: providing services to taxonomists for standard genome sequencing and annotation.</title>
        <authorList>
            <consortium name="The Broad Institute Genomics Platform"/>
            <consortium name="The Broad Institute Genome Sequencing Center for Infectious Disease"/>
            <person name="Wu L."/>
            <person name="Ma J."/>
        </authorList>
    </citation>
    <scope>NUCLEOTIDE SEQUENCE [LARGE SCALE GENOMIC DNA]</scope>
    <source>
        <strain evidence="7">CCUG 67170</strain>
    </source>
</reference>
<dbReference type="InterPro" id="IPR050437">
    <property type="entry name" value="Ribos_protein_bS1-like"/>
</dbReference>
<evidence type="ECO:0000313" key="7">
    <source>
        <dbReference type="Proteomes" id="UP001595807"/>
    </source>
</evidence>
<dbReference type="InterPro" id="IPR012340">
    <property type="entry name" value="NA-bd_OB-fold"/>
</dbReference>
<dbReference type="Gene3D" id="2.40.50.140">
    <property type="entry name" value="Nucleic acid-binding proteins"/>
    <property type="match status" value="4"/>
</dbReference>
<feature type="domain" description="S1 motif" evidence="5">
    <location>
        <begin position="194"/>
        <end position="262"/>
    </location>
</feature>
<dbReference type="NCBIfam" id="NF005208">
    <property type="entry name" value="PRK06676.1"/>
    <property type="match status" value="1"/>
</dbReference>
<comment type="similarity">
    <text evidence="1">Belongs to the bacterial ribosomal protein bS1 family.</text>
</comment>
<organism evidence="6 7">
    <name type="scientific">Streptococcus caprae</name>
    <dbReference type="NCBI Taxonomy" id="1640501"/>
    <lineage>
        <taxon>Bacteria</taxon>
        <taxon>Bacillati</taxon>
        <taxon>Bacillota</taxon>
        <taxon>Bacilli</taxon>
        <taxon>Lactobacillales</taxon>
        <taxon>Streptococcaceae</taxon>
        <taxon>Streptococcus</taxon>
    </lineage>
</organism>
<dbReference type="PANTHER" id="PTHR10724:SF7">
    <property type="entry name" value="SMALL RIBOSOMAL SUBUNIT PROTEIN BS1C"/>
    <property type="match status" value="1"/>
</dbReference>